<evidence type="ECO:0000259" key="1">
    <source>
        <dbReference type="Pfam" id="PF01636"/>
    </source>
</evidence>
<dbReference type="Pfam" id="PF01636">
    <property type="entry name" value="APH"/>
    <property type="match status" value="1"/>
</dbReference>
<evidence type="ECO:0000313" key="2">
    <source>
        <dbReference type="EMBL" id="MBP2033050.1"/>
    </source>
</evidence>
<dbReference type="RefSeq" id="WP_209702202.1">
    <property type="nucleotide sequence ID" value="NZ_JAGGLM010000009.1"/>
</dbReference>
<dbReference type="InterPro" id="IPR047175">
    <property type="entry name" value="CotS-like"/>
</dbReference>
<dbReference type="SUPFAM" id="SSF56112">
    <property type="entry name" value="Protein kinase-like (PK-like)"/>
    <property type="match status" value="1"/>
</dbReference>
<name>A0ABS4KTW8_9CLOT</name>
<proteinExistence type="predicted"/>
<keyword evidence="2" id="KW-0946">Virion</keyword>
<dbReference type="EMBL" id="JAGGLM010000009">
    <property type="protein sequence ID" value="MBP2033050.1"/>
    <property type="molecule type" value="Genomic_DNA"/>
</dbReference>
<organism evidence="2 3">
    <name type="scientific">Clostridium algifaecis</name>
    <dbReference type="NCBI Taxonomy" id="1472040"/>
    <lineage>
        <taxon>Bacteria</taxon>
        <taxon>Bacillati</taxon>
        <taxon>Bacillota</taxon>
        <taxon>Clostridia</taxon>
        <taxon>Eubacteriales</taxon>
        <taxon>Clostridiaceae</taxon>
        <taxon>Clostridium</taxon>
    </lineage>
</organism>
<keyword evidence="3" id="KW-1185">Reference proteome</keyword>
<dbReference type="InterPro" id="IPR011009">
    <property type="entry name" value="Kinase-like_dom_sf"/>
</dbReference>
<sequence>MNRTVDLLSEENVKKYVLPYYNLQDSELIKIKFKNTDKQRAVYKVNCMNKSYCLKKVYFDEPELLFVYSAIEWLYRNNINVPKILPTVKHSRFVKYEDMLFILTPWILGEKCSYDNAKHMNAAILNLSNIHKVSSNFKPIYRSANRKNFEHIHLSFEKHLNQLLICSNSAFKYNDNFSNLFLQNFNINYMLAEISIKISETINYNNLHSSLCHLDYVNKNIIFDNSQNIWVIDFDKCTRSYCSHDISYFLRRFLKRTNTNWDFNTAVDCLKIYDNNFSLNLDDYKYIISYLSFPQKFWKISRDYYNNINKCNHNSFFYLLKKASGNNMNQLEFIIDFGKYICKKFKTQI</sequence>
<dbReference type="NCBIfam" id="TIGR02906">
    <property type="entry name" value="spore_CotS"/>
    <property type="match status" value="1"/>
</dbReference>
<gene>
    <name evidence="2" type="ORF">J2Z42_001729</name>
</gene>
<dbReference type="InterPro" id="IPR014255">
    <property type="entry name" value="Spore_coat_CotS"/>
</dbReference>
<dbReference type="PANTHER" id="PTHR39179">
    <property type="entry name" value="SPORE COAT PROTEIN I"/>
    <property type="match status" value="1"/>
</dbReference>
<accession>A0ABS4KTW8</accession>
<keyword evidence="2" id="KW-0167">Capsid protein</keyword>
<protein>
    <submittedName>
        <fullName evidence="2">CotS family spore coat protein</fullName>
    </submittedName>
</protein>
<dbReference type="Gene3D" id="3.30.200.20">
    <property type="entry name" value="Phosphorylase Kinase, domain 1"/>
    <property type="match status" value="1"/>
</dbReference>
<comment type="caution">
    <text evidence="2">The sequence shown here is derived from an EMBL/GenBank/DDBJ whole genome shotgun (WGS) entry which is preliminary data.</text>
</comment>
<dbReference type="Proteomes" id="UP001519307">
    <property type="component" value="Unassembled WGS sequence"/>
</dbReference>
<dbReference type="Gene3D" id="3.90.1200.10">
    <property type="match status" value="1"/>
</dbReference>
<dbReference type="PANTHER" id="PTHR39179:SF1">
    <property type="entry name" value="SPORE COAT PROTEIN I"/>
    <property type="match status" value="1"/>
</dbReference>
<evidence type="ECO:0000313" key="3">
    <source>
        <dbReference type="Proteomes" id="UP001519307"/>
    </source>
</evidence>
<feature type="domain" description="Aminoglycoside phosphotransferase" evidence="1">
    <location>
        <begin position="49"/>
        <end position="253"/>
    </location>
</feature>
<reference evidence="2 3" key="1">
    <citation type="submission" date="2021-03" db="EMBL/GenBank/DDBJ databases">
        <title>Genomic Encyclopedia of Type Strains, Phase IV (KMG-IV): sequencing the most valuable type-strain genomes for metagenomic binning, comparative biology and taxonomic classification.</title>
        <authorList>
            <person name="Goeker M."/>
        </authorList>
    </citation>
    <scope>NUCLEOTIDE SEQUENCE [LARGE SCALE GENOMIC DNA]</scope>
    <source>
        <strain evidence="2 3">DSM 28783</strain>
    </source>
</reference>
<dbReference type="InterPro" id="IPR002575">
    <property type="entry name" value="Aminoglycoside_PTrfase"/>
</dbReference>